<dbReference type="EC" id="2.7.13.3" evidence="2"/>
<evidence type="ECO:0000259" key="8">
    <source>
        <dbReference type="PROSITE" id="PS50109"/>
    </source>
</evidence>
<evidence type="ECO:0000256" key="7">
    <source>
        <dbReference type="SAM" id="Phobius"/>
    </source>
</evidence>
<dbReference type="SMART" id="SM00387">
    <property type="entry name" value="HATPase_c"/>
    <property type="match status" value="1"/>
</dbReference>
<keyword evidence="7" id="KW-1133">Transmembrane helix</keyword>
<keyword evidence="5 9" id="KW-0418">Kinase</keyword>
<organism evidence="9 10">
    <name type="scientific">Azospira oryzae</name>
    <dbReference type="NCBI Taxonomy" id="146939"/>
    <lineage>
        <taxon>Bacteria</taxon>
        <taxon>Pseudomonadati</taxon>
        <taxon>Pseudomonadota</taxon>
        <taxon>Betaproteobacteria</taxon>
        <taxon>Rhodocyclales</taxon>
        <taxon>Rhodocyclaceae</taxon>
        <taxon>Azospira</taxon>
    </lineage>
</organism>
<evidence type="ECO:0000313" key="9">
    <source>
        <dbReference type="EMBL" id="RZT76118.1"/>
    </source>
</evidence>
<keyword evidence="7" id="KW-0472">Membrane</keyword>
<evidence type="ECO:0000256" key="1">
    <source>
        <dbReference type="ARBA" id="ARBA00000085"/>
    </source>
</evidence>
<dbReference type="GO" id="GO:0016301">
    <property type="term" value="F:kinase activity"/>
    <property type="evidence" value="ECO:0007669"/>
    <property type="project" value="UniProtKB-KW"/>
</dbReference>
<dbReference type="Gene3D" id="3.30.565.10">
    <property type="entry name" value="Histidine kinase-like ATPase, C-terminal domain"/>
    <property type="match status" value="1"/>
</dbReference>
<comment type="caution">
    <text evidence="9">The sequence shown here is derived from an EMBL/GenBank/DDBJ whole genome shotgun (WGS) entry which is preliminary data.</text>
</comment>
<keyword evidence="6" id="KW-0067">ATP-binding</keyword>
<reference evidence="9 10" key="1">
    <citation type="submission" date="2019-02" db="EMBL/GenBank/DDBJ databases">
        <title>Genomic Encyclopedia of Type Strains, Phase IV (KMG-IV): sequencing the most valuable type-strain genomes for metagenomic binning, comparative biology and taxonomic classification.</title>
        <authorList>
            <person name="Goeker M."/>
        </authorList>
    </citation>
    <scope>NUCLEOTIDE SEQUENCE [LARGE SCALE GENOMIC DNA]</scope>
    <source>
        <strain evidence="9 10">DSM 21223</strain>
    </source>
</reference>
<feature type="transmembrane region" description="Helical" evidence="7">
    <location>
        <begin position="131"/>
        <end position="152"/>
    </location>
</feature>
<dbReference type="Proteomes" id="UP000292136">
    <property type="component" value="Unassembled WGS sequence"/>
</dbReference>
<dbReference type="InterPro" id="IPR036890">
    <property type="entry name" value="HATPase_C_sf"/>
</dbReference>
<dbReference type="InterPro" id="IPR005467">
    <property type="entry name" value="His_kinase_dom"/>
</dbReference>
<keyword evidence="7" id="KW-0812">Transmembrane</keyword>
<keyword evidence="4" id="KW-0547">Nucleotide-binding</keyword>
<dbReference type="PRINTS" id="PR00344">
    <property type="entry name" value="BCTRLSENSOR"/>
</dbReference>
<keyword evidence="10" id="KW-1185">Reference proteome</keyword>
<dbReference type="PROSITE" id="PS50109">
    <property type="entry name" value="HIS_KIN"/>
    <property type="match status" value="1"/>
</dbReference>
<name>A0ABY0ILP3_9RHOO</name>
<dbReference type="SUPFAM" id="SSF55874">
    <property type="entry name" value="ATPase domain of HSP90 chaperone/DNA topoisomerase II/histidine kinase"/>
    <property type="match status" value="1"/>
</dbReference>
<comment type="catalytic activity">
    <reaction evidence="1">
        <text>ATP + protein L-histidine = ADP + protein N-phospho-L-histidine.</text>
        <dbReference type="EC" id="2.7.13.3"/>
    </reaction>
</comment>
<proteinExistence type="predicted"/>
<sequence length="466" mass="50113">MAAMPAATPSLPATPSVASGQPLARLVMLRRIEVLAQGLVLVLAAGWLRIPLEVLPMAAASIGLGLFNLYTQWRLGRARPVGDREYFCQLLPDVLVLTLLLYYAGGSANPFVSLFLLPLTIAAATLPGRYIWAMAGITLGAYTFLMFFNLPLPPPQGDLARLDEILARASGVAPEHAGHGGGFALHVLGMWFNFLVSALIVAFFLSRLAATLRERERELGEARQREQERALRHEQILALGTLAAGAAHKLGTPLSTMAVVLRELELEHGQTPALGEDLALLRQQVDLCKRTLTQVLASAGAAREGQEAAPARPLGQWLNELLDGWRVLRPRVRVDYQSADGDAEPLVQAEPSLEQALINILDNAADASPEGVEVRSRCQGEDCIIEFLDRGPGLDPALAPRLGQAFVSTKDDPTQAGGSGIGLFLTRATLERFGGRLELCNRPAPEGSGACCRITLPLAALNRHRP</sequence>
<evidence type="ECO:0000256" key="6">
    <source>
        <dbReference type="ARBA" id="ARBA00022840"/>
    </source>
</evidence>
<dbReference type="EMBL" id="SHKM01000002">
    <property type="protein sequence ID" value="RZT76118.1"/>
    <property type="molecule type" value="Genomic_DNA"/>
</dbReference>
<dbReference type="InterPro" id="IPR003594">
    <property type="entry name" value="HATPase_dom"/>
</dbReference>
<protein>
    <recommendedName>
        <fullName evidence="2">histidine kinase</fullName>
        <ecNumber evidence="2">2.7.13.3</ecNumber>
    </recommendedName>
</protein>
<feature type="domain" description="Histidine kinase" evidence="8">
    <location>
        <begin position="245"/>
        <end position="460"/>
    </location>
</feature>
<evidence type="ECO:0000313" key="10">
    <source>
        <dbReference type="Proteomes" id="UP000292136"/>
    </source>
</evidence>
<feature type="transmembrane region" description="Helical" evidence="7">
    <location>
        <begin position="183"/>
        <end position="205"/>
    </location>
</feature>
<dbReference type="InterPro" id="IPR004358">
    <property type="entry name" value="Sig_transdc_His_kin-like_C"/>
</dbReference>
<evidence type="ECO:0000256" key="4">
    <source>
        <dbReference type="ARBA" id="ARBA00022741"/>
    </source>
</evidence>
<dbReference type="Pfam" id="PF02518">
    <property type="entry name" value="HATPase_c"/>
    <property type="match status" value="1"/>
</dbReference>
<dbReference type="Gene3D" id="1.10.287.130">
    <property type="match status" value="1"/>
</dbReference>
<dbReference type="InterPro" id="IPR050980">
    <property type="entry name" value="2C_sensor_his_kinase"/>
</dbReference>
<evidence type="ECO:0000256" key="5">
    <source>
        <dbReference type="ARBA" id="ARBA00022777"/>
    </source>
</evidence>
<dbReference type="PANTHER" id="PTHR44936:SF10">
    <property type="entry name" value="SENSOR PROTEIN RSTB"/>
    <property type="match status" value="1"/>
</dbReference>
<accession>A0ABY0ILP3</accession>
<dbReference type="RefSeq" id="WP_130459412.1">
    <property type="nucleotide sequence ID" value="NZ_SHKM01000002.1"/>
</dbReference>
<evidence type="ECO:0000256" key="3">
    <source>
        <dbReference type="ARBA" id="ARBA00022679"/>
    </source>
</evidence>
<evidence type="ECO:0000256" key="2">
    <source>
        <dbReference type="ARBA" id="ARBA00012438"/>
    </source>
</evidence>
<dbReference type="PANTHER" id="PTHR44936">
    <property type="entry name" value="SENSOR PROTEIN CREC"/>
    <property type="match status" value="1"/>
</dbReference>
<keyword evidence="3" id="KW-0808">Transferase</keyword>
<gene>
    <name evidence="9" type="ORF">EV678_1990</name>
</gene>